<dbReference type="AlphaFoldDB" id="A0AAV3YBA1"/>
<accession>A0AAV3YBA1</accession>
<proteinExistence type="predicted"/>
<evidence type="ECO:0000313" key="1">
    <source>
        <dbReference type="EMBL" id="GFN79432.1"/>
    </source>
</evidence>
<keyword evidence="2" id="KW-1185">Reference proteome</keyword>
<evidence type="ECO:0000313" key="2">
    <source>
        <dbReference type="Proteomes" id="UP000735302"/>
    </source>
</evidence>
<name>A0AAV3YBA1_9GAST</name>
<gene>
    <name evidence="1" type="ORF">PoB_000593800</name>
</gene>
<dbReference type="EMBL" id="BLXT01000663">
    <property type="protein sequence ID" value="GFN79432.1"/>
    <property type="molecule type" value="Genomic_DNA"/>
</dbReference>
<comment type="caution">
    <text evidence="1">The sequence shown here is derived from an EMBL/GenBank/DDBJ whole genome shotgun (WGS) entry which is preliminary data.</text>
</comment>
<sequence>MVGEIYSCQIYKFKARTQTKGQVIPKANFADQMSTLEELQHTYNALSETDCPAVQKGSCRYFVHRGTDFRYKEILLSRGDCGINSARF</sequence>
<organism evidence="1 2">
    <name type="scientific">Plakobranchus ocellatus</name>
    <dbReference type="NCBI Taxonomy" id="259542"/>
    <lineage>
        <taxon>Eukaryota</taxon>
        <taxon>Metazoa</taxon>
        <taxon>Spiralia</taxon>
        <taxon>Lophotrochozoa</taxon>
        <taxon>Mollusca</taxon>
        <taxon>Gastropoda</taxon>
        <taxon>Heterobranchia</taxon>
        <taxon>Euthyneura</taxon>
        <taxon>Panpulmonata</taxon>
        <taxon>Sacoglossa</taxon>
        <taxon>Placobranchoidea</taxon>
        <taxon>Plakobranchidae</taxon>
        <taxon>Plakobranchus</taxon>
    </lineage>
</organism>
<dbReference type="Proteomes" id="UP000735302">
    <property type="component" value="Unassembled WGS sequence"/>
</dbReference>
<reference evidence="1 2" key="1">
    <citation type="journal article" date="2021" name="Elife">
        <title>Chloroplast acquisition without the gene transfer in kleptoplastic sea slugs, Plakobranchus ocellatus.</title>
        <authorList>
            <person name="Maeda T."/>
            <person name="Takahashi S."/>
            <person name="Yoshida T."/>
            <person name="Shimamura S."/>
            <person name="Takaki Y."/>
            <person name="Nagai Y."/>
            <person name="Toyoda A."/>
            <person name="Suzuki Y."/>
            <person name="Arimoto A."/>
            <person name="Ishii H."/>
            <person name="Satoh N."/>
            <person name="Nishiyama T."/>
            <person name="Hasebe M."/>
            <person name="Maruyama T."/>
            <person name="Minagawa J."/>
            <person name="Obokata J."/>
            <person name="Shigenobu S."/>
        </authorList>
    </citation>
    <scope>NUCLEOTIDE SEQUENCE [LARGE SCALE GENOMIC DNA]</scope>
</reference>
<protein>
    <submittedName>
        <fullName evidence="1">Uncharacterized protein</fullName>
    </submittedName>
</protein>